<keyword evidence="3 4" id="KW-0949">S-adenosyl-L-methionine</keyword>
<evidence type="ECO:0000256" key="1">
    <source>
        <dbReference type="ARBA" id="ARBA00022603"/>
    </source>
</evidence>
<organism evidence="6 7">
    <name type="scientific">Phytophthora aleatoria</name>
    <dbReference type="NCBI Taxonomy" id="2496075"/>
    <lineage>
        <taxon>Eukaryota</taxon>
        <taxon>Sar</taxon>
        <taxon>Stramenopiles</taxon>
        <taxon>Oomycota</taxon>
        <taxon>Peronosporomycetes</taxon>
        <taxon>Peronosporales</taxon>
        <taxon>Peronosporaceae</taxon>
        <taxon>Phytophthora</taxon>
    </lineage>
</organism>
<sequence length="561" mass="63397">MTVVRSCFSSRWTVRLREQCAAGPHRLFSAATSPEPTSALSSKRRVALSIDKLNSHGDGVGTYVSQNDVGMQVVVPFAAPGDELQAELWERDVDSREKWAADKPQGTWPIFGQQVALSEPSDHRTQPQCSKYFGTCGGCKLQHVSYTQQLREKQEWIRELFAERRHSPDMEIRDIMGVETKGENGGIYHYRNKMEFTCSTGRWLLDEDKPSSDGSEAPRYPFTVGMFPVASVSARRSKQIHGKRLCAYDFNTHEGFLKQIVLRRGVNGQGRTEIMLGLVTTTFDGEQSELLKRIVQDLVREHEKDLLSESEAAPRLVSIVESLDSEAQRHRRRNDNEPTEGTNTERVLYGSSHFEDTILNHRFEISFDSFFQPNSSQASVLYRETQRMMAALPEKPVVWDLFCGVGSIGICMGAHAKKVVGFELVEAAVERAKVNARLNGYSPDHMQFFCVDLAKSWQEEEFLDKIASNGSSDLPDMVIVDPPRAGLHKKLIKMLRRMAPRHICYVSCNPHSQVPDLEAFCAKAKPESGEVGTYRVQYLQPVDMLPHTPHIETIAWLERCD</sequence>
<evidence type="ECO:0008006" key="8">
    <source>
        <dbReference type="Google" id="ProtNLM"/>
    </source>
</evidence>
<dbReference type="EMBL" id="JAENGY010003020">
    <property type="protein sequence ID" value="KAG6942644.1"/>
    <property type="molecule type" value="Genomic_DNA"/>
</dbReference>
<proteinExistence type="inferred from homology"/>
<reference evidence="6" key="1">
    <citation type="submission" date="2021-01" db="EMBL/GenBank/DDBJ databases">
        <title>Phytophthora aleatoria, a newly-described species from Pinus radiata is distinct from Phytophthora cactorum isolates based on comparative genomics.</title>
        <authorList>
            <person name="Mcdougal R."/>
            <person name="Panda P."/>
            <person name="Williams N."/>
            <person name="Studholme D.J."/>
        </authorList>
    </citation>
    <scope>NUCLEOTIDE SEQUENCE</scope>
    <source>
        <strain evidence="6">NZFS 4037</strain>
    </source>
</reference>
<name>A0A8J5M0X7_9STRA</name>
<evidence type="ECO:0000256" key="3">
    <source>
        <dbReference type="ARBA" id="ARBA00022691"/>
    </source>
</evidence>
<keyword evidence="2 4" id="KW-0808">Transferase</keyword>
<feature type="binding site" evidence="4">
    <location>
        <position position="481"/>
    </location>
    <ligand>
        <name>S-adenosyl-L-methionine</name>
        <dbReference type="ChEBI" id="CHEBI:59789"/>
    </ligand>
</feature>
<dbReference type="CDD" id="cd02440">
    <property type="entry name" value="AdoMet_MTases"/>
    <property type="match status" value="1"/>
</dbReference>
<evidence type="ECO:0000256" key="5">
    <source>
        <dbReference type="PROSITE-ProRule" id="PRU10015"/>
    </source>
</evidence>
<accession>A0A8J5M0X7</accession>
<protein>
    <recommendedName>
        <fullName evidence="8">RNA methyltransferase</fullName>
    </recommendedName>
</protein>
<dbReference type="GO" id="GO:0032259">
    <property type="term" value="P:methylation"/>
    <property type="evidence" value="ECO:0007669"/>
    <property type="project" value="UniProtKB-KW"/>
</dbReference>
<dbReference type="InterPro" id="IPR010280">
    <property type="entry name" value="U5_MeTrfase_fam"/>
</dbReference>
<dbReference type="PROSITE" id="PS51687">
    <property type="entry name" value="SAM_MT_RNA_M5U"/>
    <property type="match status" value="1"/>
</dbReference>
<dbReference type="InterPro" id="IPR030390">
    <property type="entry name" value="MeTrfase_TrmA_AS"/>
</dbReference>
<dbReference type="GO" id="GO:0006396">
    <property type="term" value="P:RNA processing"/>
    <property type="evidence" value="ECO:0007669"/>
    <property type="project" value="InterPro"/>
</dbReference>
<keyword evidence="7" id="KW-1185">Reference proteome</keyword>
<dbReference type="PROSITE" id="PS01230">
    <property type="entry name" value="TRMA_1"/>
    <property type="match status" value="1"/>
</dbReference>
<feature type="binding site" evidence="4">
    <location>
        <position position="372"/>
    </location>
    <ligand>
        <name>S-adenosyl-L-methionine</name>
        <dbReference type="ChEBI" id="CHEBI:59789"/>
    </ligand>
</feature>
<gene>
    <name evidence="6" type="ORF">JG688_00018080</name>
</gene>
<evidence type="ECO:0000313" key="6">
    <source>
        <dbReference type="EMBL" id="KAG6942644.1"/>
    </source>
</evidence>
<keyword evidence="1 4" id="KW-0489">Methyltransferase</keyword>
<comment type="caution">
    <text evidence="6">The sequence shown here is derived from an EMBL/GenBank/DDBJ whole genome shotgun (WGS) entry which is preliminary data.</text>
</comment>
<evidence type="ECO:0000256" key="2">
    <source>
        <dbReference type="ARBA" id="ARBA00022679"/>
    </source>
</evidence>
<evidence type="ECO:0000313" key="7">
    <source>
        <dbReference type="Proteomes" id="UP000709295"/>
    </source>
</evidence>
<feature type="binding site" evidence="4">
    <location>
        <position position="402"/>
    </location>
    <ligand>
        <name>S-adenosyl-L-methionine</name>
        <dbReference type="ChEBI" id="CHEBI:59789"/>
    </ligand>
</feature>
<dbReference type="PANTHER" id="PTHR11061">
    <property type="entry name" value="RNA M5U METHYLTRANSFERASE"/>
    <property type="match status" value="1"/>
</dbReference>
<dbReference type="AlphaFoldDB" id="A0A8J5M0X7"/>
<dbReference type="Proteomes" id="UP000709295">
    <property type="component" value="Unassembled WGS sequence"/>
</dbReference>
<feature type="active site" evidence="5">
    <location>
        <position position="508"/>
    </location>
</feature>
<dbReference type="Pfam" id="PF05958">
    <property type="entry name" value="tRNA_U5-meth_tr"/>
    <property type="match status" value="1"/>
</dbReference>
<feature type="active site" description="Nucleophile" evidence="4">
    <location>
        <position position="508"/>
    </location>
</feature>
<comment type="similarity">
    <text evidence="4">Belongs to the class I-like SAM-binding methyltransferase superfamily. RNA M5U methyltransferase family.</text>
</comment>
<dbReference type="GO" id="GO:0008173">
    <property type="term" value="F:RNA methyltransferase activity"/>
    <property type="evidence" value="ECO:0007669"/>
    <property type="project" value="InterPro"/>
</dbReference>
<evidence type="ECO:0000256" key="4">
    <source>
        <dbReference type="PROSITE-ProRule" id="PRU01024"/>
    </source>
</evidence>
<dbReference type="PANTHER" id="PTHR11061:SF30">
    <property type="entry name" value="TRNA (URACIL(54)-C(5))-METHYLTRANSFERASE"/>
    <property type="match status" value="1"/>
</dbReference>
<feature type="binding site" evidence="4">
    <location>
        <position position="423"/>
    </location>
    <ligand>
        <name>S-adenosyl-L-methionine</name>
        <dbReference type="ChEBI" id="CHEBI:59789"/>
    </ligand>
</feature>